<gene>
    <name evidence="2" type="ORF">TIFTF001_030929</name>
</gene>
<organism evidence="2 3">
    <name type="scientific">Ficus carica</name>
    <name type="common">Common fig</name>
    <dbReference type="NCBI Taxonomy" id="3494"/>
    <lineage>
        <taxon>Eukaryota</taxon>
        <taxon>Viridiplantae</taxon>
        <taxon>Streptophyta</taxon>
        <taxon>Embryophyta</taxon>
        <taxon>Tracheophyta</taxon>
        <taxon>Spermatophyta</taxon>
        <taxon>Magnoliopsida</taxon>
        <taxon>eudicotyledons</taxon>
        <taxon>Gunneridae</taxon>
        <taxon>Pentapetalae</taxon>
        <taxon>rosids</taxon>
        <taxon>fabids</taxon>
        <taxon>Rosales</taxon>
        <taxon>Moraceae</taxon>
        <taxon>Ficeae</taxon>
        <taxon>Ficus</taxon>
    </lineage>
</organism>
<sequence length="70" mass="7813">MKPCRPIVLPTPKGHSLDLEGNRKGMNQNPIHPVTMQSKQGPPDPIFIPNITQCLLHIRTPHVSENSARQ</sequence>
<evidence type="ECO:0000313" key="3">
    <source>
        <dbReference type="Proteomes" id="UP001187192"/>
    </source>
</evidence>
<keyword evidence="3" id="KW-1185">Reference proteome</keyword>
<proteinExistence type="predicted"/>
<dbReference type="Proteomes" id="UP001187192">
    <property type="component" value="Unassembled WGS sequence"/>
</dbReference>
<comment type="caution">
    <text evidence="2">The sequence shown here is derived from an EMBL/GenBank/DDBJ whole genome shotgun (WGS) entry which is preliminary data.</text>
</comment>
<reference evidence="2" key="1">
    <citation type="submission" date="2023-07" db="EMBL/GenBank/DDBJ databases">
        <title>draft genome sequence of fig (Ficus carica).</title>
        <authorList>
            <person name="Takahashi T."/>
            <person name="Nishimura K."/>
        </authorList>
    </citation>
    <scope>NUCLEOTIDE SEQUENCE</scope>
</reference>
<dbReference type="EMBL" id="BTGU01000118">
    <property type="protein sequence ID" value="GMN61838.1"/>
    <property type="molecule type" value="Genomic_DNA"/>
</dbReference>
<evidence type="ECO:0000313" key="2">
    <source>
        <dbReference type="EMBL" id="GMN61838.1"/>
    </source>
</evidence>
<protein>
    <submittedName>
        <fullName evidence="2">Uncharacterized protein</fullName>
    </submittedName>
</protein>
<name>A0AA88DUG5_FICCA</name>
<feature type="region of interest" description="Disordered" evidence="1">
    <location>
        <begin position="1"/>
        <end position="45"/>
    </location>
</feature>
<accession>A0AA88DUG5</accession>
<dbReference type="AlphaFoldDB" id="A0AA88DUG5"/>
<feature type="compositionally biased region" description="Polar residues" evidence="1">
    <location>
        <begin position="25"/>
        <end position="40"/>
    </location>
</feature>
<evidence type="ECO:0000256" key="1">
    <source>
        <dbReference type="SAM" id="MobiDB-lite"/>
    </source>
</evidence>